<dbReference type="EMBL" id="CP143791">
    <property type="protein sequence ID" value="WVN90688.1"/>
    <property type="molecule type" value="Genomic_DNA"/>
</dbReference>
<feature type="region of interest" description="Disordered" evidence="1">
    <location>
        <begin position="372"/>
        <end position="410"/>
    </location>
</feature>
<reference evidence="2" key="1">
    <citation type="submission" date="2016-06" db="EMBL/GenBank/DDBJ databases">
        <authorList>
            <person name="Cuomo C."/>
            <person name="Litvintseva A."/>
            <person name="Heitman J."/>
            <person name="Chen Y."/>
            <person name="Sun S."/>
            <person name="Springer D."/>
            <person name="Dromer F."/>
            <person name="Young S."/>
            <person name="Zeng Q."/>
            <person name="Chapman S."/>
            <person name="Gujja S."/>
            <person name="Saif S."/>
            <person name="Birren B."/>
        </authorList>
    </citation>
    <scope>NUCLEOTIDE SEQUENCE</scope>
    <source>
        <strain evidence="2">CBS 7841</strain>
    </source>
</reference>
<reference evidence="2" key="2">
    <citation type="journal article" date="2022" name="Elife">
        <title>Obligate sexual reproduction of a homothallic fungus closely related to the Cryptococcus pathogenic species complex.</title>
        <authorList>
            <person name="Passer A.R."/>
            <person name="Clancey S.A."/>
            <person name="Shea T."/>
            <person name="David-Palma M."/>
            <person name="Averette A.F."/>
            <person name="Boekhout T."/>
            <person name="Porcel B.M."/>
            <person name="Nowrousian M."/>
            <person name="Cuomo C.A."/>
            <person name="Sun S."/>
            <person name="Heitman J."/>
            <person name="Coelho M.A."/>
        </authorList>
    </citation>
    <scope>NUCLEOTIDE SEQUENCE</scope>
    <source>
        <strain evidence="2">CBS 7841</strain>
    </source>
</reference>
<dbReference type="KEGG" id="cdep:91090138"/>
<keyword evidence="3" id="KW-1185">Reference proteome</keyword>
<feature type="region of interest" description="Disordered" evidence="1">
    <location>
        <begin position="107"/>
        <end position="126"/>
    </location>
</feature>
<dbReference type="GeneID" id="91090138"/>
<dbReference type="RefSeq" id="XP_066071388.1">
    <property type="nucleotide sequence ID" value="XM_066215291.1"/>
</dbReference>
<reference evidence="2" key="3">
    <citation type="submission" date="2024-01" db="EMBL/GenBank/DDBJ databases">
        <authorList>
            <person name="Coelho M.A."/>
            <person name="David-Palma M."/>
            <person name="Shea T."/>
            <person name="Sun S."/>
            <person name="Cuomo C.A."/>
            <person name="Heitman J."/>
        </authorList>
    </citation>
    <scope>NUCLEOTIDE SEQUENCE</scope>
    <source>
        <strain evidence="2">CBS 7841</strain>
    </source>
</reference>
<evidence type="ECO:0000313" key="3">
    <source>
        <dbReference type="Proteomes" id="UP000094043"/>
    </source>
</evidence>
<dbReference type="AlphaFoldDB" id="A0AAJ8M3Y4"/>
<gene>
    <name evidence="2" type="ORF">L203_105930</name>
</gene>
<organism evidence="2 3">
    <name type="scientific">Cryptococcus depauperatus CBS 7841</name>
    <dbReference type="NCBI Taxonomy" id="1295531"/>
    <lineage>
        <taxon>Eukaryota</taxon>
        <taxon>Fungi</taxon>
        <taxon>Dikarya</taxon>
        <taxon>Basidiomycota</taxon>
        <taxon>Agaricomycotina</taxon>
        <taxon>Tremellomycetes</taxon>
        <taxon>Tremellales</taxon>
        <taxon>Cryptococcaceae</taxon>
        <taxon>Cryptococcus</taxon>
    </lineage>
</organism>
<evidence type="ECO:0000313" key="2">
    <source>
        <dbReference type="EMBL" id="WVN90688.1"/>
    </source>
</evidence>
<feature type="region of interest" description="Disordered" evidence="1">
    <location>
        <begin position="78"/>
        <end position="97"/>
    </location>
</feature>
<dbReference type="Proteomes" id="UP000094043">
    <property type="component" value="Chromosome 8"/>
</dbReference>
<name>A0AAJ8M3Y4_9TREE</name>
<feature type="region of interest" description="Disordered" evidence="1">
    <location>
        <begin position="648"/>
        <end position="723"/>
    </location>
</feature>
<feature type="compositionally biased region" description="Polar residues" evidence="1">
    <location>
        <begin position="17"/>
        <end position="30"/>
    </location>
</feature>
<feature type="compositionally biased region" description="Polar residues" evidence="1">
    <location>
        <begin position="456"/>
        <end position="470"/>
    </location>
</feature>
<feature type="compositionally biased region" description="Low complexity" evidence="1">
    <location>
        <begin position="649"/>
        <end position="668"/>
    </location>
</feature>
<sequence>MSSLSQGSPFSRPPSAQPETPSVQRTTGCPLTPSCSRLAFLIPKRQRTLPLSSNVEQSSPTKRSKQVIDTCLATPNSSPRISILGQQSPLSSSPTLAQSIHGTYKLSPLNASQRPKPKPSQQPTMFPNNYLSAQLDVQFENDGIIDMIGGPNTGWMPLTAPGRYTPMRVFASTLNLVPSEALLVPSSDPSRPHASKLQMALPFDLRLPGWLPNTHSLEMTNVSYGCIVQAIVGWTGPVSASTSTLTSTSVIADGSSNLMRDLISKQPKPSSMVEKLYANCSLWPATSDRSTSKWQPFIVRRHRIPPAVGQLAPEQTERHFTLRPEANSTSPIECVVSVPEFIDVNGEERSLKVSLRIRARKDAIRQEAQSVLGAAQSGSVEDGACERSEPVTSTRQLESVPMERSGKGKKEEDILTRMVELGMEVEETEWFSSTPSSSFMSSFPVPEAQPSRHSNELLNPSSAHAQSTLGYNDRPFKGTRTRSCLLSEDGNQRNFFFADEGLGLGDKWRKVNVVLPMPAELAGKGMHSRPRPEFNGPFARIKHSLKIRVVCHSLGSSDDAQVVLLSTPIRFGTCPTTIPSERARPESLPAYIQLFLENGDLRECDPLPLYSECVEPASTLVHAPAVPATPAPDYSSLLSASCAATNTISSRSSSPFSSSSSASAGSSSTDLPSLDPMEERSGSPALPSSDDERMDIDETEPMAQLTRTKIIRSARPGAARRVA</sequence>
<evidence type="ECO:0000256" key="1">
    <source>
        <dbReference type="SAM" id="MobiDB-lite"/>
    </source>
</evidence>
<protein>
    <submittedName>
        <fullName evidence="2">Uncharacterized protein</fullName>
    </submittedName>
</protein>
<proteinExistence type="predicted"/>
<feature type="region of interest" description="Disordered" evidence="1">
    <location>
        <begin position="1"/>
        <end position="30"/>
    </location>
</feature>
<feature type="region of interest" description="Disordered" evidence="1">
    <location>
        <begin position="441"/>
        <end position="473"/>
    </location>
</feature>
<accession>A0AAJ8M3Y4</accession>